<feature type="transmembrane region" description="Helical" evidence="1">
    <location>
        <begin position="366"/>
        <end position="385"/>
    </location>
</feature>
<dbReference type="EMBL" id="BRYB01000479">
    <property type="protein sequence ID" value="GMI30812.1"/>
    <property type="molecule type" value="Genomic_DNA"/>
</dbReference>
<feature type="transmembrane region" description="Helical" evidence="1">
    <location>
        <begin position="489"/>
        <end position="510"/>
    </location>
</feature>
<evidence type="ECO:0000313" key="3">
    <source>
        <dbReference type="Proteomes" id="UP001165060"/>
    </source>
</evidence>
<dbReference type="Proteomes" id="UP001165060">
    <property type="component" value="Unassembled WGS sequence"/>
</dbReference>
<dbReference type="Gene3D" id="3.30.530.20">
    <property type="match status" value="1"/>
</dbReference>
<evidence type="ECO:0000256" key="1">
    <source>
        <dbReference type="SAM" id="Phobius"/>
    </source>
</evidence>
<sequence length="710" mass="79353">MPSPFDEREIIGKSLWKKLDDNTYFVAQSSCEHDDFPPQKDRVRMHFMRCFKLTRLGPRLTGLKMIGTSDLGGVIPSWVNEVITTPYIAGSQVFLARFFASVRPADSFDEGDGTALGQVMFLHLHQHRQNKDLLTQKILDMIRSTNVLRSAQAKYRFVDEFVYHIMRNQMKLGASQTSFVVKTHLVELTANEAGRIARSFPVTMMTNVTAAAAVDQFIMIYQALRELDGEYAWFRPMLTAIATELMSAVAWGVKLRAYLGAFVSAADALSDAVMINEFFQMGDTGTAKGLLAMVGANLSFQMAIVYMQCQGLKKDRWRKALYEMTAVVSFTKPGLDAYRVASGAEQLTGAAAGPLQEMIATKMGELVFEAIPGLVLQLAALLNAGRMSKSAAVSILISTASTALTATSMFWDWDTDPGSRRKNPEWAGIVPDINRGGAFAVLFVMNASQVIAKAAAVALLAVTNSTWLLGYIVADHAVHIIYRIARHDYVFYFPAPSAVSYALAPLLRVVTKTVSDFTGGFTFRLPLMLGGSYWLFNLAMSQVSVFVSVHLYLEYADAPQSGGNKIEARAMWVGAGGLAAAWLITWIYFVFRIAVPKYRHTLWSWTSGRQCVHDYFYKGKDDEAKFLVFKRNLLLWENDIGDEVKAWLAENWARWKEEKPEWFQVELAPDRFIPAEELEQLGHNRKRRGSAAGSVRDSFRELIYSLAKTI</sequence>
<evidence type="ECO:0000313" key="2">
    <source>
        <dbReference type="EMBL" id="GMI30812.1"/>
    </source>
</evidence>
<protein>
    <submittedName>
        <fullName evidence="2">Uncharacterized protein</fullName>
    </submittedName>
</protein>
<feature type="transmembrane region" description="Helical" evidence="1">
    <location>
        <begin position="531"/>
        <end position="552"/>
    </location>
</feature>
<feature type="transmembrane region" description="Helical" evidence="1">
    <location>
        <begin position="454"/>
        <end position="474"/>
    </location>
</feature>
<keyword evidence="1" id="KW-1133">Transmembrane helix</keyword>
<keyword evidence="1" id="KW-0472">Membrane</keyword>
<name>A0ABQ6MRE8_9STRA</name>
<accession>A0ABQ6MRE8</accession>
<proteinExistence type="predicted"/>
<feature type="transmembrane region" description="Helical" evidence="1">
    <location>
        <begin position="572"/>
        <end position="591"/>
    </location>
</feature>
<dbReference type="SUPFAM" id="SSF55961">
    <property type="entry name" value="Bet v1-like"/>
    <property type="match status" value="1"/>
</dbReference>
<dbReference type="InterPro" id="IPR023393">
    <property type="entry name" value="START-like_dom_sf"/>
</dbReference>
<keyword evidence="1" id="KW-0812">Transmembrane</keyword>
<reference evidence="2 3" key="1">
    <citation type="journal article" date="2023" name="Commun. Biol.">
        <title>Genome analysis of Parmales, the sister group of diatoms, reveals the evolutionary specialization of diatoms from phago-mixotrophs to photoautotrophs.</title>
        <authorList>
            <person name="Ban H."/>
            <person name="Sato S."/>
            <person name="Yoshikawa S."/>
            <person name="Yamada K."/>
            <person name="Nakamura Y."/>
            <person name="Ichinomiya M."/>
            <person name="Sato N."/>
            <person name="Blanc-Mathieu R."/>
            <person name="Endo H."/>
            <person name="Kuwata A."/>
            <person name="Ogata H."/>
        </authorList>
    </citation>
    <scope>NUCLEOTIDE SEQUENCE [LARGE SCALE GENOMIC DNA]</scope>
</reference>
<feature type="transmembrane region" description="Helical" evidence="1">
    <location>
        <begin position="391"/>
        <end position="411"/>
    </location>
</feature>
<organism evidence="2 3">
    <name type="scientific">Tetraparma gracilis</name>
    <dbReference type="NCBI Taxonomy" id="2962635"/>
    <lineage>
        <taxon>Eukaryota</taxon>
        <taxon>Sar</taxon>
        <taxon>Stramenopiles</taxon>
        <taxon>Ochrophyta</taxon>
        <taxon>Bolidophyceae</taxon>
        <taxon>Parmales</taxon>
        <taxon>Triparmaceae</taxon>
        <taxon>Tetraparma</taxon>
    </lineage>
</organism>
<gene>
    <name evidence="2" type="ORF">TeGR_g7222</name>
</gene>
<comment type="caution">
    <text evidence="2">The sequence shown here is derived from an EMBL/GenBank/DDBJ whole genome shotgun (WGS) entry which is preliminary data.</text>
</comment>
<keyword evidence="3" id="KW-1185">Reference proteome</keyword>